<comment type="caution">
    <text evidence="2">The sequence shown here is derived from an EMBL/GenBank/DDBJ whole genome shotgun (WGS) entry which is preliminary data.</text>
</comment>
<accession>A0ABR5AWI9</accession>
<feature type="region of interest" description="Disordered" evidence="1">
    <location>
        <begin position="1"/>
        <end position="20"/>
    </location>
</feature>
<evidence type="ECO:0000313" key="3">
    <source>
        <dbReference type="Proteomes" id="UP000031982"/>
    </source>
</evidence>
<organism evidence="2 3">
    <name type="scientific">Bacillus badius</name>
    <dbReference type="NCBI Taxonomy" id="1455"/>
    <lineage>
        <taxon>Bacteria</taxon>
        <taxon>Bacillati</taxon>
        <taxon>Bacillota</taxon>
        <taxon>Bacilli</taxon>
        <taxon>Bacillales</taxon>
        <taxon>Bacillaceae</taxon>
        <taxon>Pseudobacillus</taxon>
    </lineage>
</organism>
<feature type="compositionally biased region" description="Basic residues" evidence="1">
    <location>
        <begin position="1"/>
        <end position="19"/>
    </location>
</feature>
<reference evidence="2 3" key="1">
    <citation type="submission" date="2015-01" db="EMBL/GenBank/DDBJ databases">
        <title>Genome Assembly of Bacillus badius MTCC 1458.</title>
        <authorList>
            <person name="Verma A."/>
            <person name="Khatri I."/>
            <person name="Mual P."/>
            <person name="Subramanian S."/>
            <person name="Krishnamurthi S."/>
        </authorList>
    </citation>
    <scope>NUCLEOTIDE SEQUENCE [LARGE SCALE GENOMIC DNA]</scope>
    <source>
        <strain evidence="2 3">MTCC 1458</strain>
    </source>
</reference>
<gene>
    <name evidence="2" type="ORF">SD77_4268</name>
</gene>
<evidence type="ECO:0000313" key="2">
    <source>
        <dbReference type="EMBL" id="KIL78588.1"/>
    </source>
</evidence>
<evidence type="ECO:0000256" key="1">
    <source>
        <dbReference type="SAM" id="MobiDB-lite"/>
    </source>
</evidence>
<dbReference type="Proteomes" id="UP000031982">
    <property type="component" value="Unassembled WGS sequence"/>
</dbReference>
<proteinExistence type="predicted"/>
<keyword evidence="3" id="KW-1185">Reference proteome</keyword>
<protein>
    <submittedName>
        <fullName evidence="2">Uncharacterized protein</fullName>
    </submittedName>
</protein>
<sequence>MKKKKKGMKSMPFNRKRKRKEDNKKYSFFDFILDLLLAVPELLLFAVRSLLFGLRYALRWVADIF</sequence>
<dbReference type="EMBL" id="JXLP01000009">
    <property type="protein sequence ID" value="KIL78588.1"/>
    <property type="molecule type" value="Genomic_DNA"/>
</dbReference>
<name>A0ABR5AWI9_BACBA</name>